<name>A0A8X6Y005_9ARAC</name>
<evidence type="ECO:0000256" key="1">
    <source>
        <dbReference type="SAM" id="MobiDB-lite"/>
    </source>
</evidence>
<dbReference type="Pfam" id="PF25977">
    <property type="entry name" value="DZIP1"/>
    <property type="match status" value="1"/>
</dbReference>
<organism evidence="3 4">
    <name type="scientific">Trichonephila inaurata madagascariensis</name>
    <dbReference type="NCBI Taxonomy" id="2747483"/>
    <lineage>
        <taxon>Eukaryota</taxon>
        <taxon>Metazoa</taxon>
        <taxon>Ecdysozoa</taxon>
        <taxon>Arthropoda</taxon>
        <taxon>Chelicerata</taxon>
        <taxon>Arachnida</taxon>
        <taxon>Araneae</taxon>
        <taxon>Araneomorphae</taxon>
        <taxon>Entelegynae</taxon>
        <taxon>Araneoidea</taxon>
        <taxon>Nephilidae</taxon>
        <taxon>Trichonephila</taxon>
        <taxon>Trichonephila inaurata</taxon>
    </lineage>
</organism>
<dbReference type="InterPro" id="IPR058883">
    <property type="entry name" value="DZIP1_dom"/>
</dbReference>
<feature type="domain" description="Cilium assembly protein DZIP1" evidence="2">
    <location>
        <begin position="276"/>
        <end position="347"/>
    </location>
</feature>
<feature type="compositionally biased region" description="Polar residues" evidence="1">
    <location>
        <begin position="451"/>
        <end position="464"/>
    </location>
</feature>
<reference evidence="3" key="1">
    <citation type="submission" date="2020-08" db="EMBL/GenBank/DDBJ databases">
        <title>Multicomponent nature underlies the extraordinary mechanical properties of spider dragline silk.</title>
        <authorList>
            <person name="Kono N."/>
            <person name="Nakamura H."/>
            <person name="Mori M."/>
            <person name="Yoshida Y."/>
            <person name="Ohtoshi R."/>
            <person name="Malay A.D."/>
            <person name="Moran D.A.P."/>
            <person name="Tomita M."/>
            <person name="Numata K."/>
            <person name="Arakawa K."/>
        </authorList>
    </citation>
    <scope>NUCLEOTIDE SEQUENCE</scope>
</reference>
<sequence length="491" mass="56592">MKSEFSHLKGEIEMMKKVLLNHLEGKNNELQHIKYDCEATQCRSSDFVDTGIRSKSVELSKVDSEVNACQISSTDFLNLKAQANELQIIQETLASKNDVEKSVLLSEERIYKKLKGELLIELQELLVNLQKENKTECEKYFLEMKKDIFRLEKAIELNSKKIDSSEYLQDIQKKFEYRLQNLLKSHSMHNLNMKDGKTNQIKKTENESKLSLIQKINRRKKSIYTSNSLYVRNSDVSLINKNEGPHSSFNFKKNKASECTQEFKSLTNSFENVSNKHMKEAKLMLEEKLKSLNVDPHADKLSYGEFEKKMRLVNSEKEILDKKYDTFSKARGNIDSYVNKLVKSKLRKKIPKKISFSDLPDIPSQEVSDFDSCFRGISPAKKQESSGFVLPSVQCEVQEETIGILDRNSNSQNTLQIQENVETKETTNFFPRSSVELPNDRTFVKEFSPANWPNFSTDNNNSSKKSIHSVSEKLIEEISDLSSLESDTFDD</sequence>
<dbReference type="EMBL" id="BMAV01014806">
    <property type="protein sequence ID" value="GFY63506.1"/>
    <property type="molecule type" value="Genomic_DNA"/>
</dbReference>
<protein>
    <submittedName>
        <fullName evidence="3">C2H2-type domain-containing protein</fullName>
    </submittedName>
</protein>
<feature type="region of interest" description="Disordered" evidence="1">
    <location>
        <begin position="448"/>
        <end position="468"/>
    </location>
</feature>
<evidence type="ECO:0000313" key="4">
    <source>
        <dbReference type="Proteomes" id="UP000886998"/>
    </source>
</evidence>
<dbReference type="AlphaFoldDB" id="A0A8X6Y005"/>
<comment type="caution">
    <text evidence="3">The sequence shown here is derived from an EMBL/GenBank/DDBJ whole genome shotgun (WGS) entry which is preliminary data.</text>
</comment>
<proteinExistence type="predicted"/>
<keyword evidence="4" id="KW-1185">Reference proteome</keyword>
<evidence type="ECO:0000259" key="2">
    <source>
        <dbReference type="Pfam" id="PF25977"/>
    </source>
</evidence>
<accession>A0A8X6Y005</accession>
<dbReference type="Proteomes" id="UP000886998">
    <property type="component" value="Unassembled WGS sequence"/>
</dbReference>
<dbReference type="OrthoDB" id="515971at2759"/>
<evidence type="ECO:0000313" key="3">
    <source>
        <dbReference type="EMBL" id="GFY63506.1"/>
    </source>
</evidence>
<gene>
    <name evidence="3" type="primary">AVEN_8646_1</name>
    <name evidence="3" type="ORF">TNIN_353741</name>
</gene>